<dbReference type="Pfam" id="PF14280">
    <property type="entry name" value="DUF4365"/>
    <property type="match status" value="1"/>
</dbReference>
<evidence type="ECO:0000313" key="5">
    <source>
        <dbReference type="Proteomes" id="UP000683429"/>
    </source>
</evidence>
<keyword evidence="5" id="KW-1185">Reference proteome</keyword>
<dbReference type="InterPro" id="IPR025375">
    <property type="entry name" value="DUF4365"/>
</dbReference>
<dbReference type="EMBL" id="CP076607">
    <property type="protein sequence ID" value="QWU15330.1"/>
    <property type="molecule type" value="Genomic_DNA"/>
</dbReference>
<dbReference type="AlphaFoldDB" id="A0A1H8PZZ0"/>
<dbReference type="RefSeq" id="WP_051500242.1">
    <property type="nucleotide sequence ID" value="NZ_CP076607.1"/>
</dbReference>
<evidence type="ECO:0000259" key="1">
    <source>
        <dbReference type="Pfam" id="PF14280"/>
    </source>
</evidence>
<evidence type="ECO:0000313" key="3">
    <source>
        <dbReference type="EMBL" id="SEO47308.1"/>
    </source>
</evidence>
<reference evidence="2 5" key="2">
    <citation type="submission" date="2021-06" db="EMBL/GenBank/DDBJ databases">
        <title>Whole genome sequence of Paenibacillus sophorae DSM23020 for comparative genomics.</title>
        <authorList>
            <person name="Kim M.-J."/>
            <person name="Lee G."/>
            <person name="Shin J.-H."/>
        </authorList>
    </citation>
    <scope>NUCLEOTIDE SEQUENCE [LARGE SCALE GENOMIC DNA]</scope>
    <source>
        <strain evidence="2 5">DSM 23020</strain>
    </source>
</reference>
<dbReference type="STRING" id="1333845.SAMN04487895_1086"/>
<feature type="domain" description="DUF4365" evidence="1">
    <location>
        <begin position="11"/>
        <end position="113"/>
    </location>
</feature>
<evidence type="ECO:0000313" key="2">
    <source>
        <dbReference type="EMBL" id="QWU15330.1"/>
    </source>
</evidence>
<dbReference type="EMBL" id="FODH01000008">
    <property type="protein sequence ID" value="SEO47308.1"/>
    <property type="molecule type" value="Genomic_DNA"/>
</dbReference>
<accession>A0A1H8PZZ0</accession>
<dbReference type="Proteomes" id="UP000198809">
    <property type="component" value="Unassembled WGS sequence"/>
</dbReference>
<gene>
    <name evidence="2" type="ORF">KP014_26180</name>
    <name evidence="3" type="ORF">SAMN04487895_1086</name>
</gene>
<dbReference type="OrthoDB" id="4951670at2"/>
<evidence type="ECO:0000313" key="4">
    <source>
        <dbReference type="Proteomes" id="UP000198809"/>
    </source>
</evidence>
<proteinExistence type="predicted"/>
<reference evidence="3 4" key="1">
    <citation type="submission" date="2016-10" db="EMBL/GenBank/DDBJ databases">
        <authorList>
            <person name="de Groot N.N."/>
        </authorList>
    </citation>
    <scope>NUCLEOTIDE SEQUENCE [LARGE SCALE GENOMIC DNA]</scope>
    <source>
        <strain evidence="3 4">CGMCC 1.10238</strain>
    </source>
</reference>
<organism evidence="3 4">
    <name type="scientific">Paenibacillus sophorae</name>
    <dbReference type="NCBI Taxonomy" id="1333845"/>
    <lineage>
        <taxon>Bacteria</taxon>
        <taxon>Bacillati</taxon>
        <taxon>Bacillota</taxon>
        <taxon>Bacilli</taxon>
        <taxon>Bacillales</taxon>
        <taxon>Paenibacillaceae</taxon>
        <taxon>Paenibacillus</taxon>
    </lineage>
</organism>
<protein>
    <submittedName>
        <fullName evidence="2">DUF4365 domain-containing protein</fullName>
    </submittedName>
</protein>
<sequence>MPKWKKNKKVEKQGVAFLEQLVIDQGSIFREVPGDNDTGIDGFIEFVEDDIVSGKLLAVQIKSGESYYNNKEEKFVFYPDEDHLNYWENYMLPVVMIFYSPVNKCSAWIGINEHLNYLRYHDKSPLSKIEVRHRDGVSINDLKDYINLKSDSRILLKCLDKCFDADKSIILKHFEILTNHPESRDRKIVIKVARELVAHEDNDVKKQALWYLGYCVGRSRWSWNPNNLEEKELMSFAGDICSDISETEIYELLCIVDNESFSGPMGLGERLLDVISCCLDSAILILKKTAVDVSEPIGRRVNALYLLYGCDDEWMDEDLLNKSYDIEYKDLFDYLSSDS</sequence>
<dbReference type="Proteomes" id="UP000683429">
    <property type="component" value="Chromosome"/>
</dbReference>
<name>A0A1H8PZZ0_9BACL</name>